<reference evidence="1" key="1">
    <citation type="submission" date="2022-07" db="EMBL/GenBank/DDBJ databases">
        <title>Phylogenomic reconstructions and comparative analyses of Kickxellomycotina fungi.</title>
        <authorList>
            <person name="Reynolds N.K."/>
            <person name="Stajich J.E."/>
            <person name="Barry K."/>
            <person name="Grigoriev I.V."/>
            <person name="Crous P."/>
            <person name="Smith M.E."/>
        </authorList>
    </citation>
    <scope>NUCLEOTIDE SEQUENCE</scope>
    <source>
        <strain evidence="1">Benny 63K</strain>
    </source>
</reference>
<name>A0ACC1I817_9FUNG</name>
<dbReference type="EMBL" id="JANBPG010001630">
    <property type="protein sequence ID" value="KAJ1889007.1"/>
    <property type="molecule type" value="Genomic_DNA"/>
</dbReference>
<dbReference type="Proteomes" id="UP001150581">
    <property type="component" value="Unassembled WGS sequence"/>
</dbReference>
<protein>
    <submittedName>
        <fullName evidence="1">Uncharacterized protein</fullName>
    </submittedName>
</protein>
<organism evidence="1 2">
    <name type="scientific">Kickxella alabastrina</name>
    <dbReference type="NCBI Taxonomy" id="61397"/>
    <lineage>
        <taxon>Eukaryota</taxon>
        <taxon>Fungi</taxon>
        <taxon>Fungi incertae sedis</taxon>
        <taxon>Zoopagomycota</taxon>
        <taxon>Kickxellomycotina</taxon>
        <taxon>Kickxellomycetes</taxon>
        <taxon>Kickxellales</taxon>
        <taxon>Kickxellaceae</taxon>
        <taxon>Kickxella</taxon>
    </lineage>
</organism>
<keyword evidence="2" id="KW-1185">Reference proteome</keyword>
<accession>A0ACC1I817</accession>
<proteinExistence type="predicted"/>
<comment type="caution">
    <text evidence="1">The sequence shown here is derived from an EMBL/GenBank/DDBJ whole genome shotgun (WGS) entry which is preliminary data.</text>
</comment>
<sequence length="497" mass="54362">MSINVVPTDTVMDAVNKMQGILDNLKSSLDTPAPKHIIVKKQLIPLKLTINNGAGAEAGAPGRQEKQEAMIPMQAYNDKCSELDQMKRKLKAKSDDYDYLLEKYRVLLGTTDTTKKTVAAEAQAQQQQAQTHEQAQQLTTPAKSPKRSHLGIADEWQRGMLDAVGPSKKRGHASDFVSIAGDPFPAAPKPARSTNAWQLQKPTEDEKRAKRSKLDLFSGGRRNTRSPLEPRALPTTSPLALRPLTATSPVLPLSAKFMKPLRPVDLRGSKARSPVFQLPTARQPQQQRLPRAAASSQETRMDSSDQILCPETDDEGDMMPSVEEVLHPAAVAAGAPPAAATAARRISDEGEDSWRKVLDRDPWTGQVGGEKKITFRGSGHPEPRAPVDATLEGDKEHQQLRQRILQAVGNCVQCKGFYSMPGLVLPKRDPGSLCMHKNKRSGGGNGVLAGPATAPPRSEHARAGTPEHYWDIEYFPEIRVAGPEQLRKREEAMTKAP</sequence>
<evidence type="ECO:0000313" key="1">
    <source>
        <dbReference type="EMBL" id="KAJ1889007.1"/>
    </source>
</evidence>
<evidence type="ECO:0000313" key="2">
    <source>
        <dbReference type="Proteomes" id="UP001150581"/>
    </source>
</evidence>
<gene>
    <name evidence="1" type="ORF">LPJ66_008273</name>
</gene>